<proteinExistence type="inferred from homology"/>
<dbReference type="NCBIfam" id="TIGR00427">
    <property type="entry name" value="NAAT family transporter"/>
    <property type="match status" value="1"/>
</dbReference>
<feature type="transmembrane region" description="Helical" evidence="7">
    <location>
        <begin position="183"/>
        <end position="204"/>
    </location>
</feature>
<evidence type="ECO:0000256" key="1">
    <source>
        <dbReference type="ARBA" id="ARBA00004651"/>
    </source>
</evidence>
<dbReference type="EMBL" id="QPJY01000019">
    <property type="protein sequence ID" value="RCX21994.1"/>
    <property type="molecule type" value="Genomic_DNA"/>
</dbReference>
<sequence length="213" mass="22053">MSNLANHVLVMAGGYFAIMNPIANAAIFTSLTAGMDARVARRIALRSVATAFAIVLAFILLGKLVFEFFGITLPALRVAGGIMVFLIGYHMLHGRPSAVHAAPEGMDDGADSIAVSPLGIPILAGPGTIAVSMSYSATSDLLQIGVNALVFLALCAVTYLCFRLGERVENRIGASGLRVTTQLMGLILAVIGVQMGIDGVLGAVDLYLHPAGG</sequence>
<evidence type="ECO:0000256" key="2">
    <source>
        <dbReference type="ARBA" id="ARBA00009784"/>
    </source>
</evidence>
<keyword evidence="9" id="KW-1185">Reference proteome</keyword>
<dbReference type="PANTHER" id="PTHR33508:SF1">
    <property type="entry name" value="UPF0056 MEMBRANE PROTEIN YHCE"/>
    <property type="match status" value="1"/>
</dbReference>
<feature type="transmembrane region" description="Helical" evidence="7">
    <location>
        <begin position="113"/>
        <end position="135"/>
    </location>
</feature>
<name>A0A369BQX0_9GAMM</name>
<dbReference type="Proteomes" id="UP000252707">
    <property type="component" value="Unassembled WGS sequence"/>
</dbReference>
<accession>A0A369BQX0</accession>
<comment type="subcellular location">
    <subcellularLocation>
        <location evidence="1 7">Cell membrane</location>
        <topology evidence="1 7">Multi-pass membrane protein</topology>
    </subcellularLocation>
</comment>
<dbReference type="RefSeq" id="WP_114281341.1">
    <property type="nucleotide sequence ID" value="NZ_QPJY01000019.1"/>
</dbReference>
<evidence type="ECO:0000256" key="5">
    <source>
        <dbReference type="ARBA" id="ARBA00022989"/>
    </source>
</evidence>
<comment type="caution">
    <text evidence="8">The sequence shown here is derived from an EMBL/GenBank/DDBJ whole genome shotgun (WGS) entry which is preliminary data.</text>
</comment>
<evidence type="ECO:0000256" key="3">
    <source>
        <dbReference type="ARBA" id="ARBA00022475"/>
    </source>
</evidence>
<dbReference type="OrthoDB" id="21094at2"/>
<keyword evidence="4 7" id="KW-0812">Transmembrane</keyword>
<reference evidence="8 9" key="1">
    <citation type="submission" date="2018-07" db="EMBL/GenBank/DDBJ databases">
        <title>Genomic Encyclopedia of Type Strains, Phase IV (KMG-IV): sequencing the most valuable type-strain genomes for metagenomic binning, comparative biology and taxonomic classification.</title>
        <authorList>
            <person name="Goeker M."/>
        </authorList>
    </citation>
    <scope>NUCLEOTIDE SEQUENCE [LARGE SCALE GENOMIC DNA]</scope>
    <source>
        <strain evidence="8 9">DSM 26407</strain>
    </source>
</reference>
<dbReference type="AlphaFoldDB" id="A0A369BQX0"/>
<keyword evidence="5 7" id="KW-1133">Transmembrane helix</keyword>
<protein>
    <recommendedName>
        <fullName evidence="7">UPF0056 membrane protein</fullName>
    </recommendedName>
</protein>
<feature type="transmembrane region" description="Helical" evidence="7">
    <location>
        <begin position="141"/>
        <end position="162"/>
    </location>
</feature>
<evidence type="ECO:0000313" key="8">
    <source>
        <dbReference type="EMBL" id="RCX21994.1"/>
    </source>
</evidence>
<feature type="transmembrane region" description="Helical" evidence="7">
    <location>
        <begin position="43"/>
        <end position="62"/>
    </location>
</feature>
<dbReference type="Pfam" id="PF01914">
    <property type="entry name" value="MarC"/>
    <property type="match status" value="1"/>
</dbReference>
<feature type="transmembrane region" description="Helical" evidence="7">
    <location>
        <begin position="12"/>
        <end position="31"/>
    </location>
</feature>
<organism evidence="8 9">
    <name type="scientific">Thioalbus denitrificans</name>
    <dbReference type="NCBI Taxonomy" id="547122"/>
    <lineage>
        <taxon>Bacteria</taxon>
        <taxon>Pseudomonadati</taxon>
        <taxon>Pseudomonadota</taxon>
        <taxon>Gammaproteobacteria</taxon>
        <taxon>Chromatiales</taxon>
        <taxon>Ectothiorhodospiraceae</taxon>
        <taxon>Thioalbus</taxon>
    </lineage>
</organism>
<evidence type="ECO:0000256" key="4">
    <source>
        <dbReference type="ARBA" id="ARBA00022692"/>
    </source>
</evidence>
<evidence type="ECO:0000256" key="6">
    <source>
        <dbReference type="ARBA" id="ARBA00023136"/>
    </source>
</evidence>
<keyword evidence="6 7" id="KW-0472">Membrane</keyword>
<feature type="transmembrane region" description="Helical" evidence="7">
    <location>
        <begin position="68"/>
        <end position="92"/>
    </location>
</feature>
<gene>
    <name evidence="8" type="ORF">DFQ59_11911</name>
</gene>
<evidence type="ECO:0000313" key="9">
    <source>
        <dbReference type="Proteomes" id="UP000252707"/>
    </source>
</evidence>
<comment type="similarity">
    <text evidence="2 7">Belongs to the UPF0056 (MarC) family.</text>
</comment>
<keyword evidence="3" id="KW-1003">Cell membrane</keyword>
<dbReference type="PANTHER" id="PTHR33508">
    <property type="entry name" value="UPF0056 MEMBRANE PROTEIN YHCE"/>
    <property type="match status" value="1"/>
</dbReference>
<evidence type="ECO:0000256" key="7">
    <source>
        <dbReference type="RuleBase" id="RU362048"/>
    </source>
</evidence>
<dbReference type="InterPro" id="IPR002771">
    <property type="entry name" value="Multi_antbiot-R_MarC"/>
</dbReference>
<dbReference type="GO" id="GO:0005886">
    <property type="term" value="C:plasma membrane"/>
    <property type="evidence" value="ECO:0007669"/>
    <property type="project" value="UniProtKB-SubCell"/>
</dbReference>